<proteinExistence type="inferred from homology"/>
<dbReference type="InterPro" id="IPR015943">
    <property type="entry name" value="WD40/YVTN_repeat-like_dom_sf"/>
</dbReference>
<reference evidence="13" key="1">
    <citation type="submission" date="2023-04" db="EMBL/GenBank/DDBJ databases">
        <title>Phytophthora fragariaefolia NBRC 109709.</title>
        <authorList>
            <person name="Ichikawa N."/>
            <person name="Sato H."/>
            <person name="Tonouchi N."/>
        </authorList>
    </citation>
    <scope>NUCLEOTIDE SEQUENCE</scope>
    <source>
        <strain evidence="13">NBRC 109709</strain>
    </source>
</reference>
<dbReference type="OrthoDB" id="64311at2759"/>
<feature type="region of interest" description="Disordered" evidence="12">
    <location>
        <begin position="1015"/>
        <end position="1058"/>
    </location>
</feature>
<evidence type="ECO:0000256" key="1">
    <source>
        <dbReference type="ARBA" id="ARBA00004430"/>
    </source>
</evidence>
<keyword evidence="14" id="KW-1185">Reference proteome</keyword>
<feature type="coiled-coil region" evidence="11">
    <location>
        <begin position="1811"/>
        <end position="1845"/>
    </location>
</feature>
<keyword evidence="5 11" id="KW-0175">Coiled coil</keyword>
<dbReference type="GO" id="GO:0060271">
    <property type="term" value="P:cilium assembly"/>
    <property type="evidence" value="ECO:0007669"/>
    <property type="project" value="TreeGrafter"/>
</dbReference>
<evidence type="ECO:0000256" key="12">
    <source>
        <dbReference type="SAM" id="MobiDB-lite"/>
    </source>
</evidence>
<sequence>MSVDATVRHVFAYDGSAGDSPPLQLADENTLVYVSGHTLHFTSTITRSQHFFMQPQPRKIAAFDFNWKSSTFAVTAREPKATISLYSYPDKKPKSKLELTNGGQNDVFEYSLIKFSRCGRRLLSIRPVPPGVDVAGAQDNKFLEARDSLLCVWDIETAAPVPGCQSSSVRTPARFASFDPANIDQFVVGGDNGLQIWRVYTGKTAASSLLRAENVTLPALSSAKDGDAGHPTEAADIVEWEEKRKQYCCHAWLPSSRFLAANQAGDLLLVEAAEAKVSQSITAAARPDRCPIAGIVVTAETVVVSYSDGAVAWLHIDTWELLNTSILPGTFSGSIVTVMAPTPTHTKAFVGAQNGKIFEVRTNVMQDDDEDGDNEDDDASTRRQASSRGSNRGDEFTLVAPCASFPTGPMCDSAVLTPFGGAFSTDALIATGGIRGQLSFWNLRDCRPVDEVNVAVLFTQDPAIIGAPAPSNSRPGTAGVPSNDLNAGTATTTTPVVITALAAKFSDPIVMIGDHHGRLRTLCVSKIVGGEGKVEILPQHSVQLLPHDTPVDLLSIHPTQTVLLVSSTQSNVVFLLSLDHEKRFPVQAFFMLAEPNERVIDIQWNATGASASSSLTLTCYSSRGLFYSARYQAPPPEDISVSSAASGRRDVSPRGALQIIPKVIAFGEAVLPMCARLRFLTGPSSNMMIATSPGRPELTLLKFRDVLRESMEEISILSKILTKRAHARGVSAVAMFPRVLDGGVELLVTGGMDGTVTLWTLAAASTMNNRRQTKMVMEGESEPKEPAIAPQSSSMTELEEMQATKKRTLVIHAGPVTTLRFICAKTIASSEHGGQANIQLISTGVDGCVFLMDVRLSPELIGESIGLTSMQSSDPTTNPLYMNIISSAKYDDTFQPEREQERTPFLEARTRAEAMAARDRFDRGKDATRAKLRDLEGRLKIMLAENERLPESEQLAREDFVLNVAWRDNMLSQHAARAQRVREGIARDLARMAIVRERMKREFWDVSEVPGVRLTALSPPPTSAGGAASGPVGQQPPPQSQQSASTTSTTGQTAPLFVNNFPMRRQTSTEQKRAKQIFMLRFVEFAHHQQEDREGQGSDLRTRFQETVPSDLQWILNAGSLHPKFHQGNPTSDSVEIADYVKMLNFHFVYHPAVIRTGKQARIQMHLLSCYARALQSGFNTEFQELVRHKENTMEQIEAKNARIMEITVELNAGGSSADLFRPQWAPEEKADSLLKVLPEEMTQKPYETAERRKQRELETYEAAEREKARKKDDVGGRALMDMMDGTLEVKKDPLAAKELVKEAWMMTIPPEEMTAEQKKLVAQFEAAQAKFEEEREKYRKSLDLELRKTRGEVIDLCRAFDEKLRALRDRYMATRRAILAQELYELRLAEELMAREQLEIETGRLEAEALAMQENESKAQAESDRFAAQLDVCREDWHRATEEDKILERSFVRELEEMVQSSGSAGSGLGGTPTASTSQLESPEFVKQLVELYRKRKPDDLVLTRDGASGYDSTKRAGSTGVTAARTKGNAKQRLLAESSAMEGSSRSLLSRQASIKNNMVDSEANLDPFQHLDNQQQDHPRRGGLTSAGGNSQKILVTPLDYVLDRPEGVLIEDKIWRALNALRAKKILAEHAVREKADLLALAKTVSDELRAKLSDLHRQRRKQQRERETLAQRRTALVESAPLLVRIKQGQDETPVDSGGDNALLVARTSVEALNDVIQLHGKDQVGILGRIKDFRKNINVMEWEHALLELQARDMDERYTDIQLLRVTKDLQELFHTGDTSHKQKREAAMLEAKLAHLGRHHQTTLLKLERTGSQLERQLRERERENRNFQQQVAQLETQVQIREDILVSRTSAAMRQQATGGGARDGAERLKAIAVRRKLVDLAKAQTDEIEYLRLELDKMRRRTFPSFAQARARDYHDVD</sequence>
<protein>
    <recommendedName>
        <fullName evidence="9">Cilia- and flagella-associated protein 43</fullName>
    </recommendedName>
</protein>
<feature type="coiled-coil region" evidence="11">
    <location>
        <begin position="1247"/>
        <end position="1274"/>
    </location>
</feature>
<dbReference type="Pfam" id="PF25828">
    <property type="entry name" value="CC_Cfap43"/>
    <property type="match status" value="3"/>
</dbReference>
<dbReference type="InterPro" id="IPR001680">
    <property type="entry name" value="WD40_rpt"/>
</dbReference>
<evidence type="ECO:0000256" key="8">
    <source>
        <dbReference type="ARBA" id="ARBA00023605"/>
    </source>
</evidence>
<evidence type="ECO:0000256" key="9">
    <source>
        <dbReference type="ARBA" id="ARBA00023662"/>
    </source>
</evidence>
<feature type="coiled-coil region" evidence="11">
    <location>
        <begin position="1389"/>
        <end position="1416"/>
    </location>
</feature>
<dbReference type="PANTHER" id="PTHR14885:SF1">
    <property type="entry name" value="CILIA- AND FLAGELLA-ASSOCIATED PROTEIN 43"/>
    <property type="match status" value="1"/>
</dbReference>
<evidence type="ECO:0000256" key="6">
    <source>
        <dbReference type="ARBA" id="ARBA00023212"/>
    </source>
</evidence>
<dbReference type="Gene3D" id="2.130.10.10">
    <property type="entry name" value="YVTN repeat-like/Quinoprotein amine dehydrogenase"/>
    <property type="match status" value="2"/>
</dbReference>
<dbReference type="InterPro" id="IPR036322">
    <property type="entry name" value="WD40_repeat_dom_sf"/>
</dbReference>
<comment type="caution">
    <text evidence="13">The sequence shown here is derived from an EMBL/GenBank/DDBJ whole genome shotgun (WGS) entry which is preliminary data.</text>
</comment>
<evidence type="ECO:0000256" key="7">
    <source>
        <dbReference type="ARBA" id="ARBA00023273"/>
    </source>
</evidence>
<comment type="similarity">
    <text evidence="8">Belongs to the CFAP43 family.</text>
</comment>
<evidence type="ECO:0000256" key="5">
    <source>
        <dbReference type="ARBA" id="ARBA00023054"/>
    </source>
</evidence>
<dbReference type="PANTHER" id="PTHR14885">
    <property type="entry name" value="CILIA- AND FLAGELLA-ASSOCIATED PROTEIN 43-RELATED"/>
    <property type="match status" value="1"/>
</dbReference>
<feature type="compositionally biased region" description="Low complexity" evidence="12">
    <location>
        <begin position="1023"/>
        <end position="1033"/>
    </location>
</feature>
<organism evidence="13 14">
    <name type="scientific">Phytophthora fragariaefolia</name>
    <dbReference type="NCBI Taxonomy" id="1490495"/>
    <lineage>
        <taxon>Eukaryota</taxon>
        <taxon>Sar</taxon>
        <taxon>Stramenopiles</taxon>
        <taxon>Oomycota</taxon>
        <taxon>Peronosporomycetes</taxon>
        <taxon>Peronosporales</taxon>
        <taxon>Peronosporaceae</taxon>
        <taxon>Phytophthora</taxon>
    </lineage>
</organism>
<dbReference type="EMBL" id="BSXT01000866">
    <property type="protein sequence ID" value="GMF35309.1"/>
    <property type="molecule type" value="Genomic_DNA"/>
</dbReference>
<evidence type="ECO:0000256" key="4">
    <source>
        <dbReference type="ARBA" id="ARBA00022737"/>
    </source>
</evidence>
<name>A0A9W6XBM0_9STRA</name>
<keyword evidence="6" id="KW-0206">Cytoskeleton</keyword>
<feature type="compositionally biased region" description="Low complexity" evidence="12">
    <location>
        <begin position="1040"/>
        <end position="1055"/>
    </location>
</feature>
<feature type="region of interest" description="Disordered" evidence="12">
    <location>
        <begin position="1508"/>
        <end position="1549"/>
    </location>
</feature>
<feature type="coiled-coil region" evidence="11">
    <location>
        <begin position="1650"/>
        <end position="1677"/>
    </location>
</feature>
<evidence type="ECO:0000256" key="10">
    <source>
        <dbReference type="PROSITE-ProRule" id="PRU00221"/>
    </source>
</evidence>
<evidence type="ECO:0000313" key="13">
    <source>
        <dbReference type="EMBL" id="GMF35309.1"/>
    </source>
</evidence>
<comment type="subcellular location">
    <subcellularLocation>
        <location evidence="1">Cytoplasm</location>
        <location evidence="1">Cytoskeleton</location>
        <location evidence="1">Cilium axoneme</location>
    </subcellularLocation>
</comment>
<gene>
    <name evidence="13" type="ORF">Pfra01_000930700</name>
</gene>
<feature type="repeat" description="WD" evidence="10">
    <location>
        <begin position="723"/>
        <end position="769"/>
    </location>
</feature>
<dbReference type="GO" id="GO:0005930">
    <property type="term" value="C:axoneme"/>
    <property type="evidence" value="ECO:0007669"/>
    <property type="project" value="UniProtKB-SubCell"/>
</dbReference>
<evidence type="ECO:0000256" key="3">
    <source>
        <dbReference type="ARBA" id="ARBA00022574"/>
    </source>
</evidence>
<keyword evidence="3 10" id="KW-0853">WD repeat</keyword>
<dbReference type="Proteomes" id="UP001165121">
    <property type="component" value="Unassembled WGS sequence"/>
</dbReference>
<feature type="region of interest" description="Disordered" evidence="12">
    <location>
        <begin position="364"/>
        <end position="393"/>
    </location>
</feature>
<dbReference type="SUPFAM" id="SSF50978">
    <property type="entry name" value="WD40 repeat-like"/>
    <property type="match status" value="1"/>
</dbReference>
<evidence type="ECO:0000256" key="2">
    <source>
        <dbReference type="ARBA" id="ARBA00022490"/>
    </source>
</evidence>
<dbReference type="InterPro" id="IPR011047">
    <property type="entry name" value="Quinoprotein_ADH-like_sf"/>
</dbReference>
<accession>A0A9W6XBM0</accession>
<keyword evidence="2" id="KW-0963">Cytoplasm</keyword>
<dbReference type="PROSITE" id="PS50082">
    <property type="entry name" value="WD_REPEATS_2"/>
    <property type="match status" value="1"/>
</dbReference>
<feature type="compositionally biased region" description="Acidic residues" evidence="12">
    <location>
        <begin position="366"/>
        <end position="378"/>
    </location>
</feature>
<evidence type="ECO:0000256" key="11">
    <source>
        <dbReference type="SAM" id="Coils"/>
    </source>
</evidence>
<dbReference type="SUPFAM" id="SSF50998">
    <property type="entry name" value="Quinoprotein alcohol dehydrogenase-like"/>
    <property type="match status" value="1"/>
</dbReference>
<keyword evidence="4" id="KW-0677">Repeat</keyword>
<keyword evidence="7" id="KW-0966">Cell projection</keyword>
<evidence type="ECO:0000313" key="14">
    <source>
        <dbReference type="Proteomes" id="UP001165121"/>
    </source>
</evidence>